<dbReference type="RefSeq" id="WP_087653600.1">
    <property type="nucleotide sequence ID" value="NZ_JAJHGW010000044.1"/>
</dbReference>
<feature type="transmembrane region" description="Helical" evidence="5">
    <location>
        <begin position="74"/>
        <end position="91"/>
    </location>
</feature>
<feature type="transmembrane region" description="Helical" evidence="5">
    <location>
        <begin position="169"/>
        <end position="194"/>
    </location>
</feature>
<feature type="transmembrane region" description="Helical" evidence="5">
    <location>
        <begin position="143"/>
        <end position="163"/>
    </location>
</feature>
<keyword evidence="3 5" id="KW-1133">Transmembrane helix</keyword>
<dbReference type="EMBL" id="MK079571">
    <property type="protein sequence ID" value="AYU65747.1"/>
    <property type="molecule type" value="Genomic_DNA"/>
</dbReference>
<proteinExistence type="predicted"/>
<organism evidence="6">
    <name type="scientific">Klebsiella pneumoniae</name>
    <dbReference type="NCBI Taxonomy" id="573"/>
    <lineage>
        <taxon>Bacteria</taxon>
        <taxon>Pseudomonadati</taxon>
        <taxon>Pseudomonadota</taxon>
        <taxon>Gammaproteobacteria</taxon>
        <taxon>Enterobacterales</taxon>
        <taxon>Enterobacteriaceae</taxon>
        <taxon>Klebsiella/Raoultella group</taxon>
        <taxon>Klebsiella</taxon>
        <taxon>Klebsiella pneumoniae complex</taxon>
    </lineage>
</organism>
<name>A0A3G4RJA8_KLEPN</name>
<evidence type="ECO:0000313" key="6">
    <source>
        <dbReference type="EMBL" id="AYU65747.1"/>
    </source>
</evidence>
<evidence type="ECO:0000256" key="5">
    <source>
        <dbReference type="SAM" id="Phobius"/>
    </source>
</evidence>
<dbReference type="GO" id="GO:0016020">
    <property type="term" value="C:membrane"/>
    <property type="evidence" value="ECO:0007669"/>
    <property type="project" value="UniProtKB-SubCell"/>
</dbReference>
<dbReference type="AlphaFoldDB" id="A0A3G4RJA8"/>
<comment type="subcellular location">
    <subcellularLocation>
        <location evidence="1">Membrane</location>
        <topology evidence="1">Multi-pass membrane protein</topology>
    </subcellularLocation>
</comment>
<evidence type="ECO:0008006" key="7">
    <source>
        <dbReference type="Google" id="ProtNLM"/>
    </source>
</evidence>
<feature type="transmembrane region" description="Helical" evidence="5">
    <location>
        <begin position="206"/>
        <end position="229"/>
    </location>
</feature>
<dbReference type="GO" id="GO:0030255">
    <property type="term" value="P:protein secretion by the type IV secretion system"/>
    <property type="evidence" value="ECO:0007669"/>
    <property type="project" value="InterPro"/>
</dbReference>
<protein>
    <recommendedName>
        <fullName evidence="7">Type IV secretion system protein</fullName>
    </recommendedName>
</protein>
<dbReference type="InterPro" id="IPR007688">
    <property type="entry name" value="Conjugal_tfr_TrbL/VirB6"/>
</dbReference>
<keyword evidence="2 5" id="KW-0812">Transmembrane</keyword>
<accession>A0A3G4RJA8</accession>
<evidence type="ECO:0000256" key="2">
    <source>
        <dbReference type="ARBA" id="ARBA00022692"/>
    </source>
</evidence>
<reference evidence="6" key="1">
    <citation type="submission" date="2018-10" db="EMBL/GenBank/DDBJ databases">
        <title>Complete sequence of plasmid pHNBF16.</title>
        <authorList>
            <person name="Liu J.H."/>
            <person name="Huang X."/>
            <person name="Luo J."/>
        </authorList>
    </citation>
    <scope>NUCLEOTIDE SEQUENCE</scope>
    <source>
        <strain evidence="6">6BF16CTX</strain>
        <plasmid evidence="6">pHNBF16</plasmid>
    </source>
</reference>
<keyword evidence="4 5" id="KW-0472">Membrane</keyword>
<evidence type="ECO:0000256" key="4">
    <source>
        <dbReference type="ARBA" id="ARBA00023136"/>
    </source>
</evidence>
<evidence type="ECO:0000256" key="1">
    <source>
        <dbReference type="ARBA" id="ARBA00004141"/>
    </source>
</evidence>
<sequence length="323" mass="33866">MADLDFSGVGTALDSLMSKLTDSIISKAAGFNEKLLAATSAFFAAATVVYFIYKAIQMIYSDRHHDPMTFLKDIAIFAALSAFTYGGSLYTQDITQFVMYAGDDLASAAVGSNSTSALTAMLNQSLQSLMTYYDNISFSISSIPSFIMAILVYVAALAGVIIFVAECFFYLIIAKFMAGLCVSVGGLFICALAFPPTRNMFSSWVAMSINYILLVLLMTLGLSLIVGIITSNVSTMATFSDCIIALVTLLIAGKIVHQIPTLAGGLSNGIQLSAVRAGDVMSKSNPAIGMAQNTGKGILAAGRGGMAVASKVMSHIKGGIGKA</sequence>
<geneLocation type="plasmid" evidence="6">
    <name>pHNBF16</name>
</geneLocation>
<dbReference type="Pfam" id="PF04610">
    <property type="entry name" value="TrbL"/>
    <property type="match status" value="1"/>
</dbReference>
<feature type="transmembrane region" description="Helical" evidence="5">
    <location>
        <begin position="35"/>
        <end position="53"/>
    </location>
</feature>
<keyword evidence="6" id="KW-0614">Plasmid</keyword>
<evidence type="ECO:0000256" key="3">
    <source>
        <dbReference type="ARBA" id="ARBA00022989"/>
    </source>
</evidence>